<accession>A0ABM8AFT2</accession>
<dbReference type="Proteomes" id="UP001064971">
    <property type="component" value="Chromosome"/>
</dbReference>
<organism evidence="2 3">
    <name type="scientific">Deinococcus aetherius</name>
    <dbReference type="NCBI Taxonomy" id="200252"/>
    <lineage>
        <taxon>Bacteria</taxon>
        <taxon>Thermotogati</taxon>
        <taxon>Deinococcota</taxon>
        <taxon>Deinococci</taxon>
        <taxon>Deinococcales</taxon>
        <taxon>Deinococcaceae</taxon>
        <taxon>Deinococcus</taxon>
    </lineage>
</organism>
<keyword evidence="3" id="KW-1185">Reference proteome</keyword>
<proteinExistence type="predicted"/>
<dbReference type="InterPro" id="IPR007138">
    <property type="entry name" value="ABM_dom"/>
</dbReference>
<dbReference type="PANTHER" id="PTHR33336:SF3">
    <property type="entry name" value="ABM DOMAIN-CONTAINING PROTEIN"/>
    <property type="match status" value="1"/>
</dbReference>
<dbReference type="Pfam" id="PF03992">
    <property type="entry name" value="ABM"/>
    <property type="match status" value="1"/>
</dbReference>
<sequence length="102" mass="11005">MPAINLIATLTPQPGQAETLRAALQEIAPPSRAESGCLRYDVVEDGEGEATRFHVMERFADDAAVQAHGESGHYRQFSARFGELLAGPPQVTRARDVDVKSG</sequence>
<name>A0ABM8AFT2_9DEIO</name>
<feature type="domain" description="ABM" evidence="1">
    <location>
        <begin position="4"/>
        <end position="94"/>
    </location>
</feature>
<evidence type="ECO:0000259" key="1">
    <source>
        <dbReference type="PROSITE" id="PS51725"/>
    </source>
</evidence>
<dbReference type="PROSITE" id="PS51725">
    <property type="entry name" value="ABM"/>
    <property type="match status" value="1"/>
</dbReference>
<dbReference type="EMBL" id="AP026560">
    <property type="protein sequence ID" value="BDP42642.1"/>
    <property type="molecule type" value="Genomic_DNA"/>
</dbReference>
<dbReference type="Gene3D" id="3.30.70.100">
    <property type="match status" value="1"/>
</dbReference>
<dbReference type="RefSeq" id="WP_264775327.1">
    <property type="nucleotide sequence ID" value="NZ_AP026560.1"/>
</dbReference>
<dbReference type="InterPro" id="IPR011008">
    <property type="entry name" value="Dimeric_a/b-barrel"/>
</dbReference>
<reference evidence="2" key="1">
    <citation type="submission" date="2022-07" db="EMBL/GenBank/DDBJ databases">
        <title>Complete Genome Sequence of the Radioresistant Bacterium Deinococcus aetherius ST0316, Isolated from the Air Dust collected in Lower Stratosphere above Japan.</title>
        <authorList>
            <person name="Satoh K."/>
            <person name="Hagiwara K."/>
            <person name="Katsumata K."/>
            <person name="Kubo A."/>
            <person name="Yokobori S."/>
            <person name="Yamagishi A."/>
            <person name="Oono Y."/>
            <person name="Narumi I."/>
        </authorList>
    </citation>
    <scope>NUCLEOTIDE SEQUENCE</scope>
    <source>
        <strain evidence="2">ST0316</strain>
    </source>
</reference>
<dbReference type="InterPro" id="IPR050744">
    <property type="entry name" value="AI-2_Isomerase_LsrG"/>
</dbReference>
<dbReference type="SUPFAM" id="SSF54909">
    <property type="entry name" value="Dimeric alpha+beta barrel"/>
    <property type="match status" value="1"/>
</dbReference>
<dbReference type="PANTHER" id="PTHR33336">
    <property type="entry name" value="QUINOL MONOOXYGENASE YGIN-RELATED"/>
    <property type="match status" value="1"/>
</dbReference>
<gene>
    <name evidence="2" type="ORF">DAETH_26110</name>
</gene>
<evidence type="ECO:0000313" key="2">
    <source>
        <dbReference type="EMBL" id="BDP42642.1"/>
    </source>
</evidence>
<protein>
    <recommendedName>
        <fullName evidence="1">ABM domain-containing protein</fullName>
    </recommendedName>
</protein>
<evidence type="ECO:0000313" key="3">
    <source>
        <dbReference type="Proteomes" id="UP001064971"/>
    </source>
</evidence>